<keyword evidence="3" id="KW-1185">Reference proteome</keyword>
<keyword evidence="1" id="KW-0732">Signal</keyword>
<dbReference type="Proteomes" id="UP000800035">
    <property type="component" value="Unassembled WGS sequence"/>
</dbReference>
<evidence type="ECO:0000313" key="2">
    <source>
        <dbReference type="EMBL" id="KAF1959413.1"/>
    </source>
</evidence>
<dbReference type="EMBL" id="ML976985">
    <property type="protein sequence ID" value="KAF1959413.1"/>
    <property type="molecule type" value="Genomic_DNA"/>
</dbReference>
<evidence type="ECO:0000313" key="3">
    <source>
        <dbReference type="Proteomes" id="UP000800035"/>
    </source>
</evidence>
<feature type="signal peptide" evidence="1">
    <location>
        <begin position="1"/>
        <end position="18"/>
    </location>
</feature>
<sequence length="124" mass="14684">MRLLLFPTLSILSGLIVALPICGQPWKIFTCMQKANVETIRFNAYSYWVPDHWFNYDWRNLGNDGTGRLVPEPQFPRLRKVELVLFNPKKCYPDMKAVLKKNRQRLEEHLKKENAQLEVIFLVH</sequence>
<proteinExistence type="predicted"/>
<gene>
    <name evidence="2" type="ORF">CC80DRAFT_502431</name>
</gene>
<protein>
    <submittedName>
        <fullName evidence="2">Uncharacterized protein</fullName>
    </submittedName>
</protein>
<feature type="chain" id="PRO_5025388330" evidence="1">
    <location>
        <begin position="19"/>
        <end position="124"/>
    </location>
</feature>
<evidence type="ECO:0000256" key="1">
    <source>
        <dbReference type="SAM" id="SignalP"/>
    </source>
</evidence>
<organism evidence="2 3">
    <name type="scientific">Byssothecium circinans</name>
    <dbReference type="NCBI Taxonomy" id="147558"/>
    <lineage>
        <taxon>Eukaryota</taxon>
        <taxon>Fungi</taxon>
        <taxon>Dikarya</taxon>
        <taxon>Ascomycota</taxon>
        <taxon>Pezizomycotina</taxon>
        <taxon>Dothideomycetes</taxon>
        <taxon>Pleosporomycetidae</taxon>
        <taxon>Pleosporales</taxon>
        <taxon>Massarineae</taxon>
        <taxon>Massarinaceae</taxon>
        <taxon>Byssothecium</taxon>
    </lineage>
</organism>
<name>A0A6A5U2Q6_9PLEO</name>
<accession>A0A6A5U2Q6</accession>
<dbReference type="AlphaFoldDB" id="A0A6A5U2Q6"/>
<reference evidence="2" key="1">
    <citation type="journal article" date="2020" name="Stud. Mycol.">
        <title>101 Dothideomycetes genomes: a test case for predicting lifestyles and emergence of pathogens.</title>
        <authorList>
            <person name="Haridas S."/>
            <person name="Albert R."/>
            <person name="Binder M."/>
            <person name="Bloem J."/>
            <person name="Labutti K."/>
            <person name="Salamov A."/>
            <person name="Andreopoulos B."/>
            <person name="Baker S."/>
            <person name="Barry K."/>
            <person name="Bills G."/>
            <person name="Bluhm B."/>
            <person name="Cannon C."/>
            <person name="Castanera R."/>
            <person name="Culley D."/>
            <person name="Daum C."/>
            <person name="Ezra D."/>
            <person name="Gonzalez J."/>
            <person name="Henrissat B."/>
            <person name="Kuo A."/>
            <person name="Liang C."/>
            <person name="Lipzen A."/>
            <person name="Lutzoni F."/>
            <person name="Magnuson J."/>
            <person name="Mondo S."/>
            <person name="Nolan M."/>
            <person name="Ohm R."/>
            <person name="Pangilinan J."/>
            <person name="Park H.-J."/>
            <person name="Ramirez L."/>
            <person name="Alfaro M."/>
            <person name="Sun H."/>
            <person name="Tritt A."/>
            <person name="Yoshinaga Y."/>
            <person name="Zwiers L.-H."/>
            <person name="Turgeon B."/>
            <person name="Goodwin S."/>
            <person name="Spatafora J."/>
            <person name="Crous P."/>
            <person name="Grigoriev I."/>
        </authorList>
    </citation>
    <scope>NUCLEOTIDE SEQUENCE</scope>
    <source>
        <strain evidence="2">CBS 675.92</strain>
    </source>
</reference>